<proteinExistence type="predicted"/>
<gene>
    <name evidence="2" type="ORF">E3J62_12065</name>
</gene>
<organism evidence="2 3">
    <name type="scientific">candidate division TA06 bacterium</name>
    <dbReference type="NCBI Taxonomy" id="2250710"/>
    <lineage>
        <taxon>Bacteria</taxon>
        <taxon>Bacteria division TA06</taxon>
    </lineage>
</organism>
<dbReference type="SUPFAM" id="SSF52833">
    <property type="entry name" value="Thioredoxin-like"/>
    <property type="match status" value="1"/>
</dbReference>
<evidence type="ECO:0000259" key="1">
    <source>
        <dbReference type="Pfam" id="PF13192"/>
    </source>
</evidence>
<dbReference type="Gene3D" id="3.40.30.10">
    <property type="entry name" value="Glutaredoxin"/>
    <property type="match status" value="1"/>
</dbReference>
<dbReference type="InterPro" id="IPR036249">
    <property type="entry name" value="Thioredoxin-like_sf"/>
</dbReference>
<dbReference type="InterPro" id="IPR012336">
    <property type="entry name" value="Thioredoxin-like_fold"/>
</dbReference>
<dbReference type="Pfam" id="PF13192">
    <property type="entry name" value="Thioredoxin_3"/>
    <property type="match status" value="1"/>
</dbReference>
<accession>A0A523UMS9</accession>
<sequence length="89" mass="9469">MGSKRKVEVFSAGCPACEETIELVNRIACSSCEVTIWDMKDPEVASRARALGIHSVPAVVIDGRLAECCADRGPDEARLRAAGLGVQKP</sequence>
<comment type="caution">
    <text evidence="2">The sequence shown here is derived from an EMBL/GenBank/DDBJ whole genome shotgun (WGS) entry which is preliminary data.</text>
</comment>
<dbReference type="EMBL" id="SOJN01000145">
    <property type="protein sequence ID" value="TET43840.1"/>
    <property type="molecule type" value="Genomic_DNA"/>
</dbReference>
<dbReference type="AlphaFoldDB" id="A0A523UMS9"/>
<reference evidence="2 3" key="1">
    <citation type="submission" date="2019-03" db="EMBL/GenBank/DDBJ databases">
        <title>Metabolic potential of uncultured bacteria and archaea associated with petroleum seepage in deep-sea sediments.</title>
        <authorList>
            <person name="Dong X."/>
            <person name="Hubert C."/>
        </authorList>
    </citation>
    <scope>NUCLEOTIDE SEQUENCE [LARGE SCALE GENOMIC DNA]</scope>
    <source>
        <strain evidence="2">E44_bin18</strain>
    </source>
</reference>
<name>A0A523UMS9_UNCT6</name>
<protein>
    <recommendedName>
        <fullName evidence="1">Thioredoxin-like fold domain-containing protein</fullName>
    </recommendedName>
</protein>
<feature type="domain" description="Thioredoxin-like fold" evidence="1">
    <location>
        <begin position="6"/>
        <end position="65"/>
    </location>
</feature>
<dbReference type="Proteomes" id="UP000315525">
    <property type="component" value="Unassembled WGS sequence"/>
</dbReference>
<evidence type="ECO:0000313" key="2">
    <source>
        <dbReference type="EMBL" id="TET43840.1"/>
    </source>
</evidence>
<evidence type="ECO:0000313" key="3">
    <source>
        <dbReference type="Proteomes" id="UP000315525"/>
    </source>
</evidence>